<dbReference type="GO" id="GO:0000981">
    <property type="term" value="F:DNA-binding transcription factor activity, RNA polymerase II-specific"/>
    <property type="evidence" value="ECO:0007669"/>
    <property type="project" value="TreeGrafter"/>
</dbReference>
<reference evidence="6" key="1">
    <citation type="journal article" date="2020" name="Phytopathology">
        <title>Genome sequence of the chestnut blight fungus Cryphonectria parasitica EP155: A fundamental resource for an archetypical invasive plant pathogen.</title>
        <authorList>
            <person name="Crouch J.A."/>
            <person name="Dawe A."/>
            <person name="Aerts A."/>
            <person name="Barry K."/>
            <person name="Churchill A.C.L."/>
            <person name="Grimwood J."/>
            <person name="Hillman B."/>
            <person name="Milgroom M.G."/>
            <person name="Pangilinan J."/>
            <person name="Smith M."/>
            <person name="Salamov A."/>
            <person name="Schmutz J."/>
            <person name="Yadav J."/>
            <person name="Grigoriev I.V."/>
            <person name="Nuss D."/>
        </authorList>
    </citation>
    <scope>NUCLEOTIDE SEQUENCE</scope>
    <source>
        <strain evidence="6">EP155</strain>
    </source>
</reference>
<accession>A0A9P4XWP4</accession>
<dbReference type="InterPro" id="IPR051089">
    <property type="entry name" value="prtT"/>
</dbReference>
<dbReference type="RefSeq" id="XP_040773663.1">
    <property type="nucleotide sequence ID" value="XM_040920810.1"/>
</dbReference>
<dbReference type="GO" id="GO:0005634">
    <property type="term" value="C:nucleus"/>
    <property type="evidence" value="ECO:0007669"/>
    <property type="project" value="UniProtKB-SubCell"/>
</dbReference>
<name>A0A9P4XWP4_CRYP1</name>
<evidence type="ECO:0000256" key="4">
    <source>
        <dbReference type="ARBA" id="ARBA00023163"/>
    </source>
</evidence>
<keyword evidence="5" id="KW-0539">Nucleus</keyword>
<dbReference type="GO" id="GO:0000976">
    <property type="term" value="F:transcription cis-regulatory region binding"/>
    <property type="evidence" value="ECO:0007669"/>
    <property type="project" value="TreeGrafter"/>
</dbReference>
<evidence type="ECO:0000313" key="6">
    <source>
        <dbReference type="EMBL" id="KAF3762684.1"/>
    </source>
</evidence>
<evidence type="ECO:0000256" key="3">
    <source>
        <dbReference type="ARBA" id="ARBA00023125"/>
    </source>
</evidence>
<proteinExistence type="predicted"/>
<evidence type="ECO:0000313" key="7">
    <source>
        <dbReference type="Proteomes" id="UP000803844"/>
    </source>
</evidence>
<organism evidence="6 7">
    <name type="scientific">Cryphonectria parasitica (strain ATCC 38755 / EP155)</name>
    <dbReference type="NCBI Taxonomy" id="660469"/>
    <lineage>
        <taxon>Eukaryota</taxon>
        <taxon>Fungi</taxon>
        <taxon>Dikarya</taxon>
        <taxon>Ascomycota</taxon>
        <taxon>Pezizomycotina</taxon>
        <taxon>Sordariomycetes</taxon>
        <taxon>Sordariomycetidae</taxon>
        <taxon>Diaporthales</taxon>
        <taxon>Cryphonectriaceae</taxon>
        <taxon>Cryphonectria-Endothia species complex</taxon>
        <taxon>Cryphonectria</taxon>
    </lineage>
</organism>
<dbReference type="OrthoDB" id="1600564at2759"/>
<keyword evidence="3" id="KW-0238">DNA-binding</keyword>
<dbReference type="GeneID" id="63837939"/>
<evidence type="ECO:0000256" key="2">
    <source>
        <dbReference type="ARBA" id="ARBA00023015"/>
    </source>
</evidence>
<dbReference type="Proteomes" id="UP000803844">
    <property type="component" value="Unassembled WGS sequence"/>
</dbReference>
<evidence type="ECO:0000256" key="1">
    <source>
        <dbReference type="ARBA" id="ARBA00004123"/>
    </source>
</evidence>
<protein>
    <submittedName>
        <fullName evidence="6">Uncharacterized protein</fullName>
    </submittedName>
</protein>
<dbReference type="EMBL" id="MU032350">
    <property type="protein sequence ID" value="KAF3762684.1"/>
    <property type="molecule type" value="Genomic_DNA"/>
</dbReference>
<keyword evidence="7" id="KW-1185">Reference proteome</keyword>
<comment type="subcellular location">
    <subcellularLocation>
        <location evidence="1">Nucleus</location>
    </subcellularLocation>
</comment>
<gene>
    <name evidence="6" type="ORF">M406DRAFT_333055</name>
</gene>
<sequence>MKQLDTIGNDEEQHLEKSRVILGCYLLSASVSAYYKHMESLPWTPHLEDCLQRLESSAGACPSDSVLVVQVRLQHLAQKAHEIHRHQDPLSPPLILYCDAIREQLRQVETLITPSMAKAAEASQNAAEPSGKHSSESLKWIWQSAMAVKSCFEIWTSVSPSIWVGLSIQYTLQVGRCLMTLFRLSTLSGTARDLEAVRKSLDALAIIDCVIGVTAQASVEAGETAGDDLFKKMLRNLQGFREGMLASLTSEQETIGSGDASEDGMAEDHRNRIVPAPVLFEMPAYGFFGTGEWMEQIFDSGPC</sequence>
<dbReference type="AlphaFoldDB" id="A0A9P4XWP4"/>
<evidence type="ECO:0000256" key="5">
    <source>
        <dbReference type="ARBA" id="ARBA00023242"/>
    </source>
</evidence>
<keyword evidence="4" id="KW-0804">Transcription</keyword>
<keyword evidence="2" id="KW-0805">Transcription regulation</keyword>
<dbReference type="PANTHER" id="PTHR31845">
    <property type="entry name" value="FINGER DOMAIN PROTEIN, PUTATIVE-RELATED"/>
    <property type="match status" value="1"/>
</dbReference>
<comment type="caution">
    <text evidence="6">The sequence shown here is derived from an EMBL/GenBank/DDBJ whole genome shotgun (WGS) entry which is preliminary data.</text>
</comment>
<dbReference type="PANTHER" id="PTHR31845:SF18">
    <property type="entry name" value="ZN(II)2CYS6 TRANSCRIPTION FACTOR (EUROFUNG)"/>
    <property type="match status" value="1"/>
</dbReference>